<evidence type="ECO:0000259" key="2">
    <source>
        <dbReference type="Pfam" id="PF00248"/>
    </source>
</evidence>
<keyword evidence="4" id="KW-1185">Reference proteome</keyword>
<feature type="domain" description="NADP-dependent oxidoreductase" evidence="2">
    <location>
        <begin position="15"/>
        <end position="318"/>
    </location>
</feature>
<keyword evidence="1" id="KW-0560">Oxidoreductase</keyword>
<organism evidence="3 4">
    <name type="scientific">Paracoccus marinaquae</name>
    <dbReference type="NCBI Taxonomy" id="2841926"/>
    <lineage>
        <taxon>Bacteria</taxon>
        <taxon>Pseudomonadati</taxon>
        <taxon>Pseudomonadota</taxon>
        <taxon>Alphaproteobacteria</taxon>
        <taxon>Rhodobacterales</taxon>
        <taxon>Paracoccaceae</taxon>
        <taxon>Paracoccus</taxon>
    </lineage>
</organism>
<accession>A0ABS6AJH0</accession>
<sequence>MLRREIGATGITCSAIGLGTWAIGGAMWGGSDDAASRAAIAASIDAGTDLIDTAPGYGLGHAESLIGEVIRGRRDRVVIATKCGLNWHHARGTPFFEQYGKQVYRYLGTEGVAHEVEESLRRLATDYIDIYITHWPDSTTPIDETLEALNRLKRDGKIRAIGASNLQPDDLDRYLALGGLDCIQERFSMIDRGIEAEILPSIKGRAVSTISYSPLGMGLLTGKITPDREFPGDDIRKDDPRFSINIRMAVANFAHDLRDLTTDRGVTLSQLIVAWTLQQPQIDFVLCGARKAGHASENAQAGRIALGANDLARIDAAADRHLRRHFQAASG</sequence>
<evidence type="ECO:0000313" key="3">
    <source>
        <dbReference type="EMBL" id="MBU3030735.1"/>
    </source>
</evidence>
<dbReference type="Pfam" id="PF00248">
    <property type="entry name" value="Aldo_ket_red"/>
    <property type="match status" value="1"/>
</dbReference>
<gene>
    <name evidence="3" type="ORF">KNW02_11485</name>
</gene>
<evidence type="ECO:0000313" key="4">
    <source>
        <dbReference type="Proteomes" id="UP001166191"/>
    </source>
</evidence>
<reference evidence="3" key="1">
    <citation type="submission" date="2021-06" db="EMBL/GenBank/DDBJ databases">
        <title>Paracoccus bacterium XHP0099 sp. nov., isolated from the surface waters of the Yellow Sea.</title>
        <authorList>
            <person name="Xue H."/>
            <person name="Zhang D."/>
        </authorList>
    </citation>
    <scope>NUCLEOTIDE SEQUENCE</scope>
    <source>
        <strain evidence="3">XHP0099</strain>
    </source>
</reference>
<comment type="caution">
    <text evidence="3">The sequence shown here is derived from an EMBL/GenBank/DDBJ whole genome shotgun (WGS) entry which is preliminary data.</text>
</comment>
<dbReference type="RefSeq" id="WP_216033411.1">
    <property type="nucleotide sequence ID" value="NZ_JAHKNG010000018.1"/>
</dbReference>
<dbReference type="EMBL" id="JAHKNG010000018">
    <property type="protein sequence ID" value="MBU3030735.1"/>
    <property type="molecule type" value="Genomic_DNA"/>
</dbReference>
<protein>
    <submittedName>
        <fullName evidence="3">Aldo/keto reductase</fullName>
    </submittedName>
</protein>
<proteinExistence type="predicted"/>
<dbReference type="Proteomes" id="UP001166191">
    <property type="component" value="Unassembled WGS sequence"/>
</dbReference>
<name>A0ABS6AJH0_9RHOB</name>
<evidence type="ECO:0000256" key="1">
    <source>
        <dbReference type="ARBA" id="ARBA00023002"/>
    </source>
</evidence>
<dbReference type="PANTHER" id="PTHR43364">
    <property type="entry name" value="NADH-SPECIFIC METHYLGLYOXAL REDUCTASE-RELATED"/>
    <property type="match status" value="1"/>
</dbReference>
<dbReference type="PANTHER" id="PTHR43364:SF4">
    <property type="entry name" value="NAD(P)-LINKED OXIDOREDUCTASE SUPERFAMILY PROTEIN"/>
    <property type="match status" value="1"/>
</dbReference>
<dbReference type="InterPro" id="IPR050523">
    <property type="entry name" value="AKR_Detox_Biosynth"/>
</dbReference>
<dbReference type="InterPro" id="IPR023210">
    <property type="entry name" value="NADP_OxRdtase_dom"/>
</dbReference>